<organism evidence="2 3">
    <name type="scientific">Oxobacter pfennigii</name>
    <dbReference type="NCBI Taxonomy" id="36849"/>
    <lineage>
        <taxon>Bacteria</taxon>
        <taxon>Bacillati</taxon>
        <taxon>Bacillota</taxon>
        <taxon>Clostridia</taxon>
        <taxon>Eubacteriales</taxon>
        <taxon>Clostridiaceae</taxon>
        <taxon>Oxobacter</taxon>
    </lineage>
</organism>
<reference evidence="2 3" key="1">
    <citation type="submission" date="2015-09" db="EMBL/GenBank/DDBJ databases">
        <title>Genome sequence of Oxobacter pfennigii DSM 3222.</title>
        <authorList>
            <person name="Poehlein A."/>
            <person name="Bengelsdorf F.R."/>
            <person name="Schiel-Bengelsdorf B."/>
            <person name="Duerre P."/>
            <person name="Daniel R."/>
        </authorList>
    </citation>
    <scope>NUCLEOTIDE SEQUENCE [LARGE SCALE GENOMIC DNA]</scope>
    <source>
        <strain evidence="2 3">DSM 3222</strain>
    </source>
</reference>
<comment type="caution">
    <text evidence="2">The sequence shown here is derived from an EMBL/GenBank/DDBJ whole genome shotgun (WGS) entry which is preliminary data.</text>
</comment>
<proteinExistence type="predicted"/>
<dbReference type="STRING" id="36849.OXPF_19270"/>
<gene>
    <name evidence="2" type="ORF">OXPF_19270</name>
</gene>
<evidence type="ECO:0000313" key="2">
    <source>
        <dbReference type="EMBL" id="KPU44433.1"/>
    </source>
</evidence>
<protein>
    <submittedName>
        <fullName evidence="2">Uncharacterized protein</fullName>
    </submittedName>
</protein>
<dbReference type="AlphaFoldDB" id="A0A0P8WPF4"/>
<feature type="signal peptide" evidence="1">
    <location>
        <begin position="1"/>
        <end position="18"/>
    </location>
</feature>
<evidence type="ECO:0000256" key="1">
    <source>
        <dbReference type="SAM" id="SignalP"/>
    </source>
</evidence>
<feature type="chain" id="PRO_5039407877" evidence="1">
    <location>
        <begin position="19"/>
        <end position="224"/>
    </location>
</feature>
<keyword evidence="1" id="KW-0732">Signal</keyword>
<evidence type="ECO:0000313" key="3">
    <source>
        <dbReference type="Proteomes" id="UP000050326"/>
    </source>
</evidence>
<dbReference type="Proteomes" id="UP000050326">
    <property type="component" value="Unassembled WGS sequence"/>
</dbReference>
<keyword evidence="3" id="KW-1185">Reference proteome</keyword>
<sequence>MSHFYIFLLTLFIFCQSAATVPANNRHQPMACEEKLKILEPSEPKTIYDYEILPDRDISKFKEKVLPIPLVQREGSNIPFVTVYKNLNWQRPAYDSLWHSSNWRWSNVPTNMSYQQHRVFDYEGGGSWWYDLSGHLALPGEAGGPSPIHEFAFTIKYPHVVRLIVFNFDVKSIKYYKNQYTVSGEPLRKGLTVVDFNTVNLPKNKKLLQLATPDGYELDYLILN</sequence>
<name>A0A0P8WPF4_9CLOT</name>
<dbReference type="EMBL" id="LKET01000030">
    <property type="protein sequence ID" value="KPU44433.1"/>
    <property type="molecule type" value="Genomic_DNA"/>
</dbReference>
<accession>A0A0P8WPF4</accession>